<protein>
    <submittedName>
        <fullName evidence="1">Uncharacterized protein</fullName>
    </submittedName>
</protein>
<dbReference type="AlphaFoldDB" id="A0A921ZCK3"/>
<accession>A0A921ZCK3</accession>
<organism evidence="1 2">
    <name type="scientific">Manduca sexta</name>
    <name type="common">Tobacco hawkmoth</name>
    <name type="synonym">Tobacco hornworm</name>
    <dbReference type="NCBI Taxonomy" id="7130"/>
    <lineage>
        <taxon>Eukaryota</taxon>
        <taxon>Metazoa</taxon>
        <taxon>Ecdysozoa</taxon>
        <taxon>Arthropoda</taxon>
        <taxon>Hexapoda</taxon>
        <taxon>Insecta</taxon>
        <taxon>Pterygota</taxon>
        <taxon>Neoptera</taxon>
        <taxon>Endopterygota</taxon>
        <taxon>Lepidoptera</taxon>
        <taxon>Glossata</taxon>
        <taxon>Ditrysia</taxon>
        <taxon>Bombycoidea</taxon>
        <taxon>Sphingidae</taxon>
        <taxon>Sphinginae</taxon>
        <taxon>Sphingini</taxon>
        <taxon>Manduca</taxon>
    </lineage>
</organism>
<dbReference type="Proteomes" id="UP000791440">
    <property type="component" value="Unassembled WGS sequence"/>
</dbReference>
<name>A0A921ZCK3_MANSE</name>
<gene>
    <name evidence="1" type="ORF">O3G_MSEX008915</name>
</gene>
<sequence>MPPTNLKSRSLSDPWDQMRAALDAFPSEYLASLNSFETSTSDVMEEACTQERLRLYNDELKLKMERFFEEECRVFTPDDPGLLALEDALQTMDLKTLDSDLDSVTTT</sequence>
<keyword evidence="2" id="KW-1185">Reference proteome</keyword>
<reference evidence="1" key="2">
    <citation type="submission" date="2020-12" db="EMBL/GenBank/DDBJ databases">
        <authorList>
            <person name="Kanost M."/>
        </authorList>
    </citation>
    <scope>NUCLEOTIDE SEQUENCE</scope>
</reference>
<reference evidence="1" key="1">
    <citation type="journal article" date="2016" name="Insect Biochem. Mol. Biol.">
        <title>Multifaceted biological insights from a draft genome sequence of the tobacco hornworm moth, Manduca sexta.</title>
        <authorList>
            <person name="Kanost M.R."/>
            <person name="Arrese E.L."/>
            <person name="Cao X."/>
            <person name="Chen Y.R."/>
            <person name="Chellapilla S."/>
            <person name="Goldsmith M.R."/>
            <person name="Grosse-Wilde E."/>
            <person name="Heckel D.G."/>
            <person name="Herndon N."/>
            <person name="Jiang H."/>
            <person name="Papanicolaou A."/>
            <person name="Qu J."/>
            <person name="Soulages J.L."/>
            <person name="Vogel H."/>
            <person name="Walters J."/>
            <person name="Waterhouse R.M."/>
            <person name="Ahn S.J."/>
            <person name="Almeida F.C."/>
            <person name="An C."/>
            <person name="Aqrawi P."/>
            <person name="Bretschneider A."/>
            <person name="Bryant W.B."/>
            <person name="Bucks S."/>
            <person name="Chao H."/>
            <person name="Chevignon G."/>
            <person name="Christen J.M."/>
            <person name="Clarke D.F."/>
            <person name="Dittmer N.T."/>
            <person name="Ferguson L.C.F."/>
            <person name="Garavelou S."/>
            <person name="Gordon K.H.J."/>
            <person name="Gunaratna R.T."/>
            <person name="Han Y."/>
            <person name="Hauser F."/>
            <person name="He Y."/>
            <person name="Heidel-Fischer H."/>
            <person name="Hirsh A."/>
            <person name="Hu Y."/>
            <person name="Jiang H."/>
            <person name="Kalra D."/>
            <person name="Klinner C."/>
            <person name="Konig C."/>
            <person name="Kovar C."/>
            <person name="Kroll A.R."/>
            <person name="Kuwar S.S."/>
            <person name="Lee S.L."/>
            <person name="Lehman R."/>
            <person name="Li K."/>
            <person name="Li Z."/>
            <person name="Liang H."/>
            <person name="Lovelace S."/>
            <person name="Lu Z."/>
            <person name="Mansfield J.H."/>
            <person name="McCulloch K.J."/>
            <person name="Mathew T."/>
            <person name="Morton B."/>
            <person name="Muzny D.M."/>
            <person name="Neunemann D."/>
            <person name="Ongeri F."/>
            <person name="Pauchet Y."/>
            <person name="Pu L.L."/>
            <person name="Pyrousis I."/>
            <person name="Rao X.J."/>
            <person name="Redding A."/>
            <person name="Roesel C."/>
            <person name="Sanchez-Gracia A."/>
            <person name="Schaack S."/>
            <person name="Shukla A."/>
            <person name="Tetreau G."/>
            <person name="Wang Y."/>
            <person name="Xiong G.H."/>
            <person name="Traut W."/>
            <person name="Walsh T.K."/>
            <person name="Worley K.C."/>
            <person name="Wu D."/>
            <person name="Wu W."/>
            <person name="Wu Y.Q."/>
            <person name="Zhang X."/>
            <person name="Zou Z."/>
            <person name="Zucker H."/>
            <person name="Briscoe A.D."/>
            <person name="Burmester T."/>
            <person name="Clem R.J."/>
            <person name="Feyereisen R."/>
            <person name="Grimmelikhuijzen C.J.P."/>
            <person name="Hamodrakas S.J."/>
            <person name="Hansson B.S."/>
            <person name="Huguet E."/>
            <person name="Jermiin L.S."/>
            <person name="Lan Q."/>
            <person name="Lehman H.K."/>
            <person name="Lorenzen M."/>
            <person name="Merzendorfer H."/>
            <person name="Michalopoulos I."/>
            <person name="Morton D.B."/>
            <person name="Muthukrishnan S."/>
            <person name="Oakeshott J.G."/>
            <person name="Palmer W."/>
            <person name="Park Y."/>
            <person name="Passarelli A.L."/>
            <person name="Rozas J."/>
            <person name="Schwartz L.M."/>
            <person name="Smith W."/>
            <person name="Southgate A."/>
            <person name="Vilcinskas A."/>
            <person name="Vogt R."/>
            <person name="Wang P."/>
            <person name="Werren J."/>
            <person name="Yu X.Q."/>
            <person name="Zhou J.J."/>
            <person name="Brown S.J."/>
            <person name="Scherer S.E."/>
            <person name="Richards S."/>
            <person name="Blissard G.W."/>
        </authorList>
    </citation>
    <scope>NUCLEOTIDE SEQUENCE</scope>
</reference>
<evidence type="ECO:0000313" key="1">
    <source>
        <dbReference type="EMBL" id="KAG6454886.1"/>
    </source>
</evidence>
<evidence type="ECO:0000313" key="2">
    <source>
        <dbReference type="Proteomes" id="UP000791440"/>
    </source>
</evidence>
<dbReference type="EMBL" id="JH668477">
    <property type="protein sequence ID" value="KAG6454886.1"/>
    <property type="molecule type" value="Genomic_DNA"/>
</dbReference>
<proteinExistence type="predicted"/>
<comment type="caution">
    <text evidence="1">The sequence shown here is derived from an EMBL/GenBank/DDBJ whole genome shotgun (WGS) entry which is preliminary data.</text>
</comment>